<keyword evidence="4 5" id="KW-0378">Hydrolase</keyword>
<accession>A0AAQ3RFW4</accession>
<organism evidence="7 8">
    <name type="scientific">Vigna mungo</name>
    <name type="common">Black gram</name>
    <name type="synonym">Phaseolus mungo</name>
    <dbReference type="NCBI Taxonomy" id="3915"/>
    <lineage>
        <taxon>Eukaryota</taxon>
        <taxon>Viridiplantae</taxon>
        <taxon>Streptophyta</taxon>
        <taxon>Embryophyta</taxon>
        <taxon>Tracheophyta</taxon>
        <taxon>Spermatophyta</taxon>
        <taxon>Magnoliopsida</taxon>
        <taxon>eudicotyledons</taxon>
        <taxon>Gunneridae</taxon>
        <taxon>Pentapetalae</taxon>
        <taxon>rosids</taxon>
        <taxon>fabids</taxon>
        <taxon>Fabales</taxon>
        <taxon>Fabaceae</taxon>
        <taxon>Papilionoideae</taxon>
        <taxon>50 kb inversion clade</taxon>
        <taxon>NPAAA clade</taxon>
        <taxon>indigoferoid/millettioid clade</taxon>
        <taxon>Phaseoleae</taxon>
        <taxon>Vigna</taxon>
    </lineage>
</organism>
<evidence type="ECO:0000256" key="2">
    <source>
        <dbReference type="ARBA" id="ARBA00022963"/>
    </source>
</evidence>
<dbReference type="Proteomes" id="UP001374535">
    <property type="component" value="Chromosome 11"/>
</dbReference>
<feature type="short sequence motif" description="GXGXXG" evidence="4">
    <location>
        <begin position="23"/>
        <end position="28"/>
    </location>
</feature>
<dbReference type="Gene3D" id="3.40.1090.10">
    <property type="entry name" value="Cytosolic phospholipase A2 catalytic domain"/>
    <property type="match status" value="1"/>
</dbReference>
<evidence type="ECO:0000256" key="5">
    <source>
        <dbReference type="RuleBase" id="RU361262"/>
    </source>
</evidence>
<evidence type="ECO:0000313" key="8">
    <source>
        <dbReference type="Proteomes" id="UP001374535"/>
    </source>
</evidence>
<comment type="function">
    <text evidence="5">Lipolytic acyl hydrolase (LAH).</text>
</comment>
<dbReference type="GO" id="GO:0047372">
    <property type="term" value="F:monoacylglycerol lipase activity"/>
    <property type="evidence" value="ECO:0007669"/>
    <property type="project" value="TreeGrafter"/>
</dbReference>
<dbReference type="Pfam" id="PF01734">
    <property type="entry name" value="Patatin"/>
    <property type="match status" value="1"/>
</dbReference>
<evidence type="ECO:0000313" key="7">
    <source>
        <dbReference type="EMBL" id="WVY90160.1"/>
    </source>
</evidence>
<protein>
    <recommendedName>
        <fullName evidence="5">Patatin</fullName>
        <ecNumber evidence="5">3.1.1.-</ecNumber>
    </recommendedName>
</protein>
<name>A0AAQ3RFW4_VIGMU</name>
<feature type="short sequence motif" description="GXSXG" evidence="4">
    <location>
        <begin position="61"/>
        <end position="65"/>
    </location>
</feature>
<sequence length="370" mass="40400">MEATQTPSKGDDGSLITVLSIDGGGIRGIIPGVILGFLESELQKLDGADARLADYFDVIAGTSTGGLVTAMLTAPDENGRPLYAAKDIKDFYLEHTPKIFPQKSVIFQIQWLEFNRIIDEIQQNSDGTTVQWQVKERPYLNGSLSDICISTSAAPTYLPAHSFETKTNNDSFKFDLVDGGVAANNPALVAMAEVSNQIRNEGSCGSLNVKPLQYKKFLVISLGTGSQQHELKYDAVKASKWGVLGWVSSSGGNPLIDVFSHASSDMVDFHISSVFQARNAEENYLRIQDDTLNGDLSSVDGATEKNLKGLVQVAEALLKKPVSKINLRTGIHEPVESNETNAEALIRFAIRLSEQKRFRKSQTFAKNENI</sequence>
<feature type="short sequence motif" description="DGA/G" evidence="4">
    <location>
        <begin position="178"/>
        <end position="180"/>
    </location>
</feature>
<dbReference type="EC" id="3.1.1.-" evidence="5"/>
<keyword evidence="3 4" id="KW-0443">Lipid metabolism</keyword>
<dbReference type="PANTHER" id="PTHR32176">
    <property type="entry name" value="XYLOSE ISOMERASE"/>
    <property type="match status" value="1"/>
</dbReference>
<dbReference type="PANTHER" id="PTHR32176:SF109">
    <property type="entry name" value="PATATIN-LIKE PROTEIN 2"/>
    <property type="match status" value="1"/>
</dbReference>
<dbReference type="GO" id="GO:0016042">
    <property type="term" value="P:lipid catabolic process"/>
    <property type="evidence" value="ECO:0007669"/>
    <property type="project" value="UniProtKB-UniRule"/>
</dbReference>
<dbReference type="AlphaFoldDB" id="A0AAQ3RFW4"/>
<dbReference type="PROSITE" id="PS51635">
    <property type="entry name" value="PNPLA"/>
    <property type="match status" value="1"/>
</dbReference>
<comment type="similarity">
    <text evidence="1 5">Belongs to the patatin family.</text>
</comment>
<comment type="domain">
    <text evidence="5">The nitrogen atoms of the two glycine residues in the GGXR motif define the oxyanion hole, and stabilize the oxyanion that forms during the nucleophilic attack by the catalytic serine during substrate cleavage.</text>
</comment>
<keyword evidence="2 4" id="KW-0442">Lipid degradation</keyword>
<feature type="active site" description="Proton acceptor" evidence="4">
    <location>
        <position position="178"/>
    </location>
</feature>
<dbReference type="GO" id="GO:0004620">
    <property type="term" value="F:phospholipase activity"/>
    <property type="evidence" value="ECO:0007669"/>
    <property type="project" value="TreeGrafter"/>
</dbReference>
<dbReference type="EMBL" id="CP144690">
    <property type="protein sequence ID" value="WVY90160.1"/>
    <property type="molecule type" value="Genomic_DNA"/>
</dbReference>
<evidence type="ECO:0000259" key="6">
    <source>
        <dbReference type="PROSITE" id="PS51635"/>
    </source>
</evidence>
<gene>
    <name evidence="7" type="ORF">V8G54_035674</name>
</gene>
<dbReference type="SUPFAM" id="SSF52151">
    <property type="entry name" value="FabD/lysophospholipase-like"/>
    <property type="match status" value="1"/>
</dbReference>
<dbReference type="InterPro" id="IPR016035">
    <property type="entry name" value="Acyl_Trfase/lysoPLipase"/>
</dbReference>
<evidence type="ECO:0000256" key="3">
    <source>
        <dbReference type="ARBA" id="ARBA00023098"/>
    </source>
</evidence>
<feature type="active site" description="Nucleophile" evidence="4">
    <location>
        <position position="63"/>
    </location>
</feature>
<feature type="domain" description="PNPLA" evidence="6">
    <location>
        <begin position="19"/>
        <end position="191"/>
    </location>
</feature>
<dbReference type="InterPro" id="IPR002641">
    <property type="entry name" value="PNPLA_dom"/>
</dbReference>
<evidence type="ECO:0000256" key="4">
    <source>
        <dbReference type="PROSITE-ProRule" id="PRU01161"/>
    </source>
</evidence>
<evidence type="ECO:0000256" key="1">
    <source>
        <dbReference type="ARBA" id="ARBA00010240"/>
    </source>
</evidence>
<proteinExistence type="inferred from homology"/>
<keyword evidence="8" id="KW-1185">Reference proteome</keyword>
<reference evidence="7 8" key="1">
    <citation type="journal article" date="2023" name="Life. Sci Alliance">
        <title>Evolutionary insights into 3D genome organization and epigenetic landscape of Vigna mungo.</title>
        <authorList>
            <person name="Junaid A."/>
            <person name="Singh B."/>
            <person name="Bhatia S."/>
        </authorList>
    </citation>
    <scope>NUCLEOTIDE SEQUENCE [LARGE SCALE GENOMIC DNA]</scope>
    <source>
        <strain evidence="7">Urdbean</strain>
    </source>
</reference>